<accession>A0A0A9GZB0</accession>
<feature type="region of interest" description="Disordered" evidence="1">
    <location>
        <begin position="17"/>
        <end position="43"/>
    </location>
</feature>
<reference evidence="2" key="2">
    <citation type="journal article" date="2015" name="Data Brief">
        <title>Shoot transcriptome of the giant reed, Arundo donax.</title>
        <authorList>
            <person name="Barrero R.A."/>
            <person name="Guerrero F.D."/>
            <person name="Moolhuijzen P."/>
            <person name="Goolsby J.A."/>
            <person name="Tidwell J."/>
            <person name="Bellgard S.E."/>
            <person name="Bellgard M.I."/>
        </authorList>
    </citation>
    <scope>NUCLEOTIDE SEQUENCE</scope>
    <source>
        <tissue evidence="2">Shoot tissue taken approximately 20 cm above the soil surface</tissue>
    </source>
</reference>
<dbReference type="AlphaFoldDB" id="A0A0A9GZB0"/>
<dbReference type="EMBL" id="GBRH01169017">
    <property type="protein sequence ID" value="JAE28879.1"/>
    <property type="molecule type" value="Transcribed_RNA"/>
</dbReference>
<name>A0A0A9GZB0_ARUDO</name>
<protein>
    <submittedName>
        <fullName evidence="2">Uncharacterized protein</fullName>
    </submittedName>
</protein>
<evidence type="ECO:0000313" key="2">
    <source>
        <dbReference type="EMBL" id="JAE28879.1"/>
    </source>
</evidence>
<evidence type="ECO:0000256" key="1">
    <source>
        <dbReference type="SAM" id="MobiDB-lite"/>
    </source>
</evidence>
<proteinExistence type="predicted"/>
<sequence>MALSYARQLTRYSPVLCPRLSQTPPARASRPRHFSISRTSVTS</sequence>
<reference evidence="2" key="1">
    <citation type="submission" date="2014-09" db="EMBL/GenBank/DDBJ databases">
        <authorList>
            <person name="Magalhaes I.L.F."/>
            <person name="Oliveira U."/>
            <person name="Santos F.R."/>
            <person name="Vidigal T.H.D.A."/>
            <person name="Brescovit A.D."/>
            <person name="Santos A.J."/>
        </authorList>
    </citation>
    <scope>NUCLEOTIDE SEQUENCE</scope>
    <source>
        <tissue evidence="2">Shoot tissue taken approximately 20 cm above the soil surface</tissue>
    </source>
</reference>
<organism evidence="2">
    <name type="scientific">Arundo donax</name>
    <name type="common">Giant reed</name>
    <name type="synonym">Donax arundinaceus</name>
    <dbReference type="NCBI Taxonomy" id="35708"/>
    <lineage>
        <taxon>Eukaryota</taxon>
        <taxon>Viridiplantae</taxon>
        <taxon>Streptophyta</taxon>
        <taxon>Embryophyta</taxon>
        <taxon>Tracheophyta</taxon>
        <taxon>Spermatophyta</taxon>
        <taxon>Magnoliopsida</taxon>
        <taxon>Liliopsida</taxon>
        <taxon>Poales</taxon>
        <taxon>Poaceae</taxon>
        <taxon>PACMAD clade</taxon>
        <taxon>Arundinoideae</taxon>
        <taxon>Arundineae</taxon>
        <taxon>Arundo</taxon>
    </lineage>
</organism>